<organism evidence="1 2">
    <name type="scientific">Sphingobacterium chuzhouense</name>
    <dbReference type="NCBI Taxonomy" id="1742264"/>
    <lineage>
        <taxon>Bacteria</taxon>
        <taxon>Pseudomonadati</taxon>
        <taxon>Bacteroidota</taxon>
        <taxon>Sphingobacteriia</taxon>
        <taxon>Sphingobacteriales</taxon>
        <taxon>Sphingobacteriaceae</taxon>
        <taxon>Sphingobacterium</taxon>
    </lineage>
</organism>
<dbReference type="RefSeq" id="WP_190312994.1">
    <property type="nucleotide sequence ID" value="NZ_JACNYL010000002.1"/>
</dbReference>
<gene>
    <name evidence="1" type="ORF">H8B21_06430</name>
</gene>
<dbReference type="Proteomes" id="UP000651112">
    <property type="component" value="Unassembled WGS sequence"/>
</dbReference>
<dbReference type="PROSITE" id="PS51257">
    <property type="entry name" value="PROKAR_LIPOPROTEIN"/>
    <property type="match status" value="1"/>
</dbReference>
<protein>
    <submittedName>
        <fullName evidence="1">Uncharacterized protein</fullName>
    </submittedName>
</protein>
<evidence type="ECO:0000313" key="2">
    <source>
        <dbReference type="Proteomes" id="UP000651112"/>
    </source>
</evidence>
<sequence length="63" mass="7439">MRTLTKIFFITMVFATIASCDKPDEVPPKSQAFIREYVMPEPSLLTNEEREIVNKEREEYNKL</sequence>
<keyword evidence="2" id="KW-1185">Reference proteome</keyword>
<name>A0ABR7XPW4_9SPHI</name>
<evidence type="ECO:0000313" key="1">
    <source>
        <dbReference type="EMBL" id="MBD1421206.1"/>
    </source>
</evidence>
<proteinExistence type="predicted"/>
<dbReference type="EMBL" id="JACNYL010000002">
    <property type="protein sequence ID" value="MBD1421206.1"/>
    <property type="molecule type" value="Genomic_DNA"/>
</dbReference>
<reference evidence="1 2" key="1">
    <citation type="submission" date="2020-08" db="EMBL/GenBank/DDBJ databases">
        <title>Sphingobacterium sp. DN00404 isolated from aquaculture water.</title>
        <authorList>
            <person name="Zhang M."/>
        </authorList>
    </citation>
    <scope>NUCLEOTIDE SEQUENCE [LARGE SCALE GENOMIC DNA]</scope>
    <source>
        <strain evidence="1 2">KCTC 42746</strain>
    </source>
</reference>
<comment type="caution">
    <text evidence="1">The sequence shown here is derived from an EMBL/GenBank/DDBJ whole genome shotgun (WGS) entry which is preliminary data.</text>
</comment>
<accession>A0ABR7XPW4</accession>